<proteinExistence type="inferred from homology"/>
<organism evidence="3 4">
    <name type="scientific">Rathayibacter rubneri</name>
    <dbReference type="NCBI Taxonomy" id="2950106"/>
    <lineage>
        <taxon>Bacteria</taxon>
        <taxon>Bacillati</taxon>
        <taxon>Actinomycetota</taxon>
        <taxon>Actinomycetes</taxon>
        <taxon>Micrococcales</taxon>
        <taxon>Microbacteriaceae</taxon>
        <taxon>Rathayibacter</taxon>
    </lineage>
</organism>
<feature type="region of interest" description="Disordered" evidence="2">
    <location>
        <begin position="208"/>
        <end position="293"/>
    </location>
</feature>
<protein>
    <submittedName>
        <fullName evidence="3">Asp23/Gls24 family envelope stress response protein</fullName>
    </submittedName>
</protein>
<comment type="caution">
    <text evidence="3">The sequence shown here is derived from an EMBL/GenBank/DDBJ whole genome shotgun (WGS) entry which is preliminary data.</text>
</comment>
<dbReference type="Proteomes" id="UP001155240">
    <property type="component" value="Unassembled WGS sequence"/>
</dbReference>
<evidence type="ECO:0000256" key="2">
    <source>
        <dbReference type="SAM" id="MobiDB-lite"/>
    </source>
</evidence>
<evidence type="ECO:0000313" key="3">
    <source>
        <dbReference type="EMBL" id="MCM6762796.1"/>
    </source>
</evidence>
<evidence type="ECO:0000256" key="1">
    <source>
        <dbReference type="ARBA" id="ARBA00005721"/>
    </source>
</evidence>
<evidence type="ECO:0000313" key="4">
    <source>
        <dbReference type="Proteomes" id="UP001155240"/>
    </source>
</evidence>
<reference evidence="3" key="1">
    <citation type="submission" date="2022-06" db="EMBL/GenBank/DDBJ databases">
        <title>Whole genome shotgun sequencing (WGS) of Rathayibacter sp. ZW T2_19, isolated from stored onions (Allium cepa).</title>
        <authorList>
            <person name="Stoll D.A."/>
            <person name="Huch M."/>
        </authorList>
    </citation>
    <scope>NUCLEOTIDE SEQUENCE</scope>
    <source>
        <strain evidence="3">ZW T2_19</strain>
    </source>
</reference>
<dbReference type="AlphaFoldDB" id="A0A9X2E1K9"/>
<keyword evidence="4" id="KW-1185">Reference proteome</keyword>
<gene>
    <name evidence="3" type="ORF">NB037_10250</name>
</gene>
<feature type="region of interest" description="Disordered" evidence="2">
    <location>
        <begin position="1"/>
        <end position="20"/>
    </location>
</feature>
<dbReference type="RefSeq" id="WP_251945556.1">
    <property type="nucleotide sequence ID" value="NZ_JAMRYM010000038.1"/>
</dbReference>
<dbReference type="Pfam" id="PF03780">
    <property type="entry name" value="Asp23"/>
    <property type="match status" value="1"/>
</dbReference>
<dbReference type="InterPro" id="IPR005531">
    <property type="entry name" value="Asp23"/>
</dbReference>
<accession>A0A9X2E1K9</accession>
<sequence>MTEDPRLDDPRLDPAVSLDDARPIDLGAIDTAHPDPETPGDLLATTVAETALGTTGVHHLGGPVARGLDRAARAVLGTSTIPGVTISEDEGRTIIDLDLVVEYPHTVNEVMEEARTQVLRAAAQVHASPVAVNITVTDLHGPFDPIEPEPVAEGDSLVERAGGLADEAGARLSEAGDRITGATGAAVEKASDALDAAGERTADALDAAADEADRRARERERSVADAEADAEEPRSDHDDAPQVVEVQADGTAPVVVVVVEQPTPEDAEAASAAPERDSERAHSVTPAAEKTGE</sequence>
<name>A0A9X2E1K9_9MICO</name>
<feature type="compositionally biased region" description="Basic and acidic residues" evidence="2">
    <location>
        <begin position="231"/>
        <end position="240"/>
    </location>
</feature>
<dbReference type="EMBL" id="JAMRYM010000038">
    <property type="protein sequence ID" value="MCM6762796.1"/>
    <property type="molecule type" value="Genomic_DNA"/>
</dbReference>
<feature type="compositionally biased region" description="Basic and acidic residues" evidence="2">
    <location>
        <begin position="211"/>
        <end position="224"/>
    </location>
</feature>
<feature type="compositionally biased region" description="Basic and acidic residues" evidence="2">
    <location>
        <begin position="1"/>
        <end position="12"/>
    </location>
</feature>
<comment type="similarity">
    <text evidence="1">Belongs to the asp23 family.</text>
</comment>